<keyword evidence="1 5" id="KW-0378">Hydrolase</keyword>
<evidence type="ECO:0000256" key="2">
    <source>
        <dbReference type="ARBA" id="ARBA00038358"/>
    </source>
</evidence>
<dbReference type="InterPro" id="IPR052369">
    <property type="entry name" value="UG_Glycosaminoglycan_Hydrolase"/>
</dbReference>
<dbReference type="Proteomes" id="UP000283387">
    <property type="component" value="Unassembled WGS sequence"/>
</dbReference>
<dbReference type="OrthoDB" id="428577at2"/>
<feature type="binding site" evidence="4">
    <location>
        <position position="180"/>
    </location>
    <ligand>
        <name>substrate</name>
    </ligand>
</feature>
<proteinExistence type="inferred from homology"/>
<sequence length="400" mass="45124">MKNKILIIPFFWATVLVSSCSHESKMAEFLVQKELDYCVGKAESTAKSLDDYSQFPRNILDSETQWNTTAAEDWTSGFWPGIAWYAYEESGDSILLETARKYTESVSQVLLAPQKDHDLGFIFYCSYGNGYRLTGDKTYKEVLLQAADSLAELFNPKVGTILSWPYMVKAMGWPHNTIIDNMMNLELLFWAAKNGGNKELYEIADSHARHCMNTLVRPDSTTFHVAVFDTLDGHFIKGVTHQGYSDSSMWARGQTWGIYGYTVAYRETGDEQFLNVAEKLADKFLQRLPADGIPFWDFDAPVTSTTPKDASAATIAASALLELSTLEREDSRKQKYFNAAVDLLTRLSSADYQSGDRNKAMLVHSTGHFPAGGEIDASIIYADYYYIEALSRLKKMRREP</sequence>
<dbReference type="SUPFAM" id="SSF48208">
    <property type="entry name" value="Six-hairpin glycosidases"/>
    <property type="match status" value="1"/>
</dbReference>
<gene>
    <name evidence="5" type="ORF">BC643_0676</name>
</gene>
<comment type="caution">
    <text evidence="5">The sequence shown here is derived from an EMBL/GenBank/DDBJ whole genome shotgun (WGS) entry which is preliminary data.</text>
</comment>
<organism evidence="5 6">
    <name type="scientific">Mangrovibacterium diazotrophicum</name>
    <dbReference type="NCBI Taxonomy" id="1261403"/>
    <lineage>
        <taxon>Bacteria</taxon>
        <taxon>Pseudomonadati</taxon>
        <taxon>Bacteroidota</taxon>
        <taxon>Bacteroidia</taxon>
        <taxon>Marinilabiliales</taxon>
        <taxon>Prolixibacteraceae</taxon>
        <taxon>Mangrovibacterium</taxon>
    </lineage>
</organism>
<dbReference type="EMBL" id="RAPN01000001">
    <property type="protein sequence ID" value="RKD90339.1"/>
    <property type="molecule type" value="Genomic_DNA"/>
</dbReference>
<dbReference type="InterPro" id="IPR012341">
    <property type="entry name" value="6hp_glycosidase-like_sf"/>
</dbReference>
<dbReference type="RefSeq" id="WP_120271751.1">
    <property type="nucleotide sequence ID" value="NZ_RAPN01000001.1"/>
</dbReference>
<dbReference type="GO" id="GO:0000272">
    <property type="term" value="P:polysaccharide catabolic process"/>
    <property type="evidence" value="ECO:0007669"/>
    <property type="project" value="TreeGrafter"/>
</dbReference>
<feature type="binding site" evidence="4">
    <location>
        <position position="256"/>
    </location>
    <ligand>
        <name>substrate</name>
    </ligand>
</feature>
<dbReference type="PROSITE" id="PS51257">
    <property type="entry name" value="PROKAR_LIPOPROTEIN"/>
    <property type="match status" value="1"/>
</dbReference>
<protein>
    <submittedName>
        <fullName evidence="5">Unsaturated chondroitin disaccharide hydrolase</fullName>
    </submittedName>
</protein>
<dbReference type="PANTHER" id="PTHR36845">
    <property type="entry name" value="HYDROLASE, PUTATIVE (AFU_ORTHOLOGUE AFUA_7G05090)-RELATED"/>
    <property type="match status" value="1"/>
</dbReference>
<evidence type="ECO:0000256" key="3">
    <source>
        <dbReference type="PIRSR" id="PIRSR610905-1"/>
    </source>
</evidence>
<dbReference type="InterPro" id="IPR010905">
    <property type="entry name" value="Glyco_hydro_88"/>
</dbReference>
<comment type="similarity">
    <text evidence="2">Belongs to the glycosyl hydrolase 88 family.</text>
</comment>
<dbReference type="PANTHER" id="PTHR36845:SF1">
    <property type="entry name" value="HYDROLASE, PUTATIVE (AFU_ORTHOLOGUE AFUA_7G05090)-RELATED"/>
    <property type="match status" value="1"/>
</dbReference>
<dbReference type="Gene3D" id="1.50.10.10">
    <property type="match status" value="1"/>
</dbReference>
<dbReference type="Pfam" id="PF07470">
    <property type="entry name" value="Glyco_hydro_88"/>
    <property type="match status" value="1"/>
</dbReference>
<reference evidence="5 6" key="1">
    <citation type="submission" date="2018-09" db="EMBL/GenBank/DDBJ databases">
        <title>Genomic Encyclopedia of Archaeal and Bacterial Type Strains, Phase II (KMG-II): from individual species to whole genera.</title>
        <authorList>
            <person name="Goeker M."/>
        </authorList>
    </citation>
    <scope>NUCLEOTIDE SEQUENCE [LARGE SCALE GENOMIC DNA]</scope>
    <source>
        <strain evidence="5 6">DSM 27148</strain>
    </source>
</reference>
<feature type="binding site" evidence="4">
    <location>
        <position position="240"/>
    </location>
    <ligand>
        <name>substrate</name>
    </ligand>
</feature>
<dbReference type="InterPro" id="IPR008928">
    <property type="entry name" value="6-hairpin_glycosidase_sf"/>
</dbReference>
<evidence type="ECO:0000313" key="6">
    <source>
        <dbReference type="Proteomes" id="UP000283387"/>
    </source>
</evidence>
<feature type="binding site" evidence="4">
    <location>
        <position position="238"/>
    </location>
    <ligand>
        <name>substrate</name>
    </ligand>
</feature>
<evidence type="ECO:0000313" key="5">
    <source>
        <dbReference type="EMBL" id="RKD90339.1"/>
    </source>
</evidence>
<keyword evidence="6" id="KW-1185">Reference proteome</keyword>
<dbReference type="GO" id="GO:0052757">
    <property type="term" value="F:chondroitin hydrolase activity"/>
    <property type="evidence" value="ECO:0007669"/>
    <property type="project" value="TreeGrafter"/>
</dbReference>
<feature type="binding site" evidence="4">
    <location>
        <position position="252"/>
    </location>
    <ligand>
        <name>substrate</name>
    </ligand>
</feature>
<feature type="active site" description="Nucleophile" evidence="3">
    <location>
        <position position="118"/>
    </location>
</feature>
<name>A0A419W4G0_9BACT</name>
<dbReference type="AlphaFoldDB" id="A0A419W4G0"/>
<feature type="binding site" evidence="4">
    <location>
        <position position="118"/>
    </location>
    <ligand>
        <name>substrate</name>
    </ligand>
</feature>
<evidence type="ECO:0000256" key="4">
    <source>
        <dbReference type="PIRSR" id="PIRSR610905-2"/>
    </source>
</evidence>
<feature type="active site" description="Proton donor" evidence="3">
    <location>
        <position position="180"/>
    </location>
</feature>
<accession>A0A419W4G0</accession>
<evidence type="ECO:0000256" key="1">
    <source>
        <dbReference type="ARBA" id="ARBA00022801"/>
    </source>
</evidence>